<evidence type="ECO:0000256" key="1">
    <source>
        <dbReference type="SAM" id="MobiDB-lite"/>
    </source>
</evidence>
<protein>
    <submittedName>
        <fullName evidence="2">Uncharacterized protein</fullName>
    </submittedName>
</protein>
<dbReference type="AlphaFoldDB" id="A0A7S3SQU7"/>
<proteinExistence type="predicted"/>
<organism evidence="2">
    <name type="scientific">Emiliania huxleyi</name>
    <name type="common">Coccolithophore</name>
    <name type="synonym">Pontosphaera huxleyi</name>
    <dbReference type="NCBI Taxonomy" id="2903"/>
    <lineage>
        <taxon>Eukaryota</taxon>
        <taxon>Haptista</taxon>
        <taxon>Haptophyta</taxon>
        <taxon>Prymnesiophyceae</taxon>
        <taxon>Isochrysidales</taxon>
        <taxon>Noelaerhabdaceae</taxon>
        <taxon>Emiliania</taxon>
    </lineage>
</organism>
<feature type="region of interest" description="Disordered" evidence="1">
    <location>
        <begin position="88"/>
        <end position="108"/>
    </location>
</feature>
<accession>A0A7S3SQU7</accession>
<name>A0A7S3SQU7_EMIHU</name>
<dbReference type="EMBL" id="HBIR01031765">
    <property type="protein sequence ID" value="CAE0561199.1"/>
    <property type="molecule type" value="Transcribed_RNA"/>
</dbReference>
<gene>
    <name evidence="2" type="ORF">EHUX00137_LOCUS24644</name>
</gene>
<sequence length="108" mass="11776">MHIMHKRTLPHLPLRARAREAPRVLAQPYFCCSRYASSSASRSSETLRIPCKRCSSRRSLSVQTTTSGERGATVGSVSTCSRAHAVKRCPPSVAPRRSARESTVAPPA</sequence>
<reference evidence="2" key="1">
    <citation type="submission" date="2021-01" db="EMBL/GenBank/DDBJ databases">
        <authorList>
            <person name="Corre E."/>
            <person name="Pelletier E."/>
            <person name="Niang G."/>
            <person name="Scheremetjew M."/>
            <person name="Finn R."/>
            <person name="Kale V."/>
            <person name="Holt S."/>
            <person name="Cochrane G."/>
            <person name="Meng A."/>
            <person name="Brown T."/>
            <person name="Cohen L."/>
        </authorList>
    </citation>
    <scope>NUCLEOTIDE SEQUENCE</scope>
    <source>
        <strain evidence="2">379</strain>
    </source>
</reference>
<evidence type="ECO:0000313" key="2">
    <source>
        <dbReference type="EMBL" id="CAE0561199.1"/>
    </source>
</evidence>